<feature type="disulfide bond" evidence="16">
    <location>
        <begin position="500"/>
        <end position="509"/>
    </location>
</feature>
<evidence type="ECO:0000256" key="4">
    <source>
        <dbReference type="ARBA" id="ARBA00022461"/>
    </source>
</evidence>
<evidence type="ECO:0000256" key="12">
    <source>
        <dbReference type="ARBA" id="ARBA00023157"/>
    </source>
</evidence>
<dbReference type="InterPro" id="IPR051830">
    <property type="entry name" value="NOTCH_homolog"/>
</dbReference>
<evidence type="ECO:0000256" key="9">
    <source>
        <dbReference type="ARBA" id="ARBA00023053"/>
    </source>
</evidence>
<sequence length="1446" mass="159295">MHLSMRSASYIFLILSLILTLSEAAGPATTKAPTTTTTKAPTTSTTTKAASTSTTTKASTTTASTSTSTTTTTLAPTTTTTIYVSPCDAVQYNCTMGFCEKAMQKETPCSCTQCTCPSVCQAGQFCQSLAPACDPCLKPNPCPTTNYACDSSTGVKKCTCAAGFTGVNCEFAIGNLCASYPCINGGTCTGNTTEYSCDCPSPYRGTQCQTTGDPCSGVSCQNGGKCINVLDDTRGVCNCTENWQGASCEQANQLRVCSSCTGTCWKPSTSINNTAMFTAHTDNPMSISKCKTIMMGIPNAEFFIVAGSLCYTGVEPKLTVSSTDAACTIPCPGDGSVPCGDNENVRLYLYPYVDEATQCTSTSCGPADTGYCVEQSNTFSCVCRPGTDGTYCQNTLNACTGFGCQNGGTCLQTEDHSAARCICKSGFSGTKCTDIDECYFAPCKNGATCSNANNANGYTCKCLKSYFGTNCENFEACSSSPCAHGAKCNNIGSGYYDCDCTTGWEGRDCDEDVDECSVAAAKTPTPDVLCDNGGTCLNTQGSYQCACINGTEGFDCSINPDDCNMTYTGPDGNNYTNLCIYLDKDAECVDGFATYTCNCSLGYKGEHCMDDVDECSDAAAVGEVLCENFGTCVNTVGSYHCNCIYGTYGFNCSINPDDCALSNSTIDGVVYPNECIARDKNANCTDGFGTYYCECTQYWTDPHCLTDVDECSFVPQPCVNFGTCHNTDGYYECDCINGTLGHDCQINPDDCINVTACNTADTKANCTDGFASFTCSCSPDYTMQFCDLEMIIWNVLQLIGGGSSNEAELIAMLRDLLRSPSMMKDLVPFVIGLQSTENRTKMSWNVEDLFLWIAYEEKTLDLKTDLYKWNDVVLGNCFTFNHFNNTDRSYLMRSDGAQGGLKAALKLNSEEYVPWTETTAIMTFIHPNTETIFSESPRYNSEPSAMTTIQSRESRFSRMGGRYGKCVKSGKEVASYYYEGSYTTDGCFRSCYQDQVKKACKCMDSRYPMPDKEIVCELPDRKCVETVTAKGDVSTWAKCVCPLPCHNSQFDSSYTVAPFVRNPNKCNTYTSIQRINNTRCDDLDGEMDYVIINVQVPRIVINIFEETPAWTLNRIIGNIGGLGGVVCGLNLITFFEFGFFFFFQLPMTLLRKFFTFPLEDGALLISYLDSGRGNKVNAITKFNDFNSQDVFFGVSSNSSGDKLKIIEMKFREPEMEVKHIHTIDELTRVVVSDSCPFYIHQNEEKVLRLFRFDENTKKSEGRKIEMEFSGLKDFFVYKNFIYCLHHDSVSDTSTIDRYDMEHGRIEHILKTEKTCLRNFLLDKHKERMLILSDRTLLIIDHSTLQTESIESDFPYRPFYRLVTITEDGELTLSSKRGSTELWTATIESNPNSAKSKWIDEEPSDEPSIDNHENRIRELERKFAALERDNEYEKQKTAMKNYLYDIE</sequence>
<keyword evidence="4 17" id="KW-0894">Sodium channel</keyword>
<feature type="signal peptide" evidence="20">
    <location>
        <begin position="1"/>
        <end position="24"/>
    </location>
</feature>
<feature type="disulfide bond" evidence="16">
    <location>
        <begin position="199"/>
        <end position="208"/>
    </location>
</feature>
<keyword evidence="9" id="KW-0915">Sodium</keyword>
<evidence type="ECO:0000313" key="21">
    <source>
        <dbReference type="EnsemblMetazoa" id="PPA06051.1"/>
    </source>
</evidence>
<feature type="region of interest" description="Disordered" evidence="18">
    <location>
        <begin position="28"/>
        <end position="51"/>
    </location>
</feature>
<feature type="disulfide bond" evidence="16">
    <location>
        <begin position="547"/>
        <end position="556"/>
    </location>
</feature>
<feature type="disulfide bond" evidence="16">
    <location>
        <begin position="239"/>
        <end position="248"/>
    </location>
</feature>
<evidence type="ECO:0000256" key="15">
    <source>
        <dbReference type="ARBA" id="ARBA00023303"/>
    </source>
</evidence>
<evidence type="ECO:0000256" key="16">
    <source>
        <dbReference type="PROSITE-ProRule" id="PRU00076"/>
    </source>
</evidence>
<feature type="disulfide bond" evidence="16">
    <location>
        <begin position="777"/>
        <end position="786"/>
    </location>
</feature>
<dbReference type="GO" id="GO:0035725">
    <property type="term" value="P:sodium ion transmembrane transport"/>
    <property type="evidence" value="ECO:0000318"/>
    <property type="project" value="GO_Central"/>
</dbReference>
<evidence type="ECO:0000256" key="8">
    <source>
        <dbReference type="ARBA" id="ARBA00022989"/>
    </source>
</evidence>
<dbReference type="InterPro" id="IPR018097">
    <property type="entry name" value="EGF_Ca-bd_CS"/>
</dbReference>
<evidence type="ECO:0000256" key="17">
    <source>
        <dbReference type="RuleBase" id="RU000679"/>
    </source>
</evidence>
<dbReference type="InterPro" id="IPR000742">
    <property type="entry name" value="EGF"/>
</dbReference>
<dbReference type="Pfam" id="PF00858">
    <property type="entry name" value="ASC"/>
    <property type="match status" value="1"/>
</dbReference>
<keyword evidence="13" id="KW-0325">Glycoprotein</keyword>
<evidence type="ECO:0000256" key="19">
    <source>
        <dbReference type="SAM" id="Phobius"/>
    </source>
</evidence>
<comment type="similarity">
    <text evidence="2 17">Belongs to the amiloride-sensitive sodium channel (TC 1.A.6) family.</text>
</comment>
<dbReference type="InterPro" id="IPR001881">
    <property type="entry name" value="EGF-like_Ca-bd_dom"/>
</dbReference>
<feature type="disulfide bond" evidence="16">
    <location>
        <begin position="443"/>
        <end position="460"/>
    </location>
</feature>
<dbReference type="Pfam" id="PF07645">
    <property type="entry name" value="EGF_CA"/>
    <property type="match status" value="2"/>
</dbReference>
<dbReference type="GO" id="GO:0015280">
    <property type="term" value="F:ligand-gated sodium channel activity"/>
    <property type="evidence" value="ECO:0000318"/>
    <property type="project" value="GO_Central"/>
</dbReference>
<dbReference type="EnsemblMetazoa" id="PPA06051.1">
    <property type="protein sequence ID" value="PPA06051.1"/>
    <property type="gene ID" value="WBGene00095605"/>
</dbReference>
<feature type="region of interest" description="Disordered" evidence="18">
    <location>
        <begin position="1393"/>
        <end position="1413"/>
    </location>
</feature>
<keyword evidence="12 16" id="KW-1015">Disulfide bond</keyword>
<dbReference type="Proteomes" id="UP000005239">
    <property type="component" value="Unassembled WGS sequence"/>
</dbReference>
<evidence type="ECO:0000256" key="20">
    <source>
        <dbReference type="SAM" id="SignalP"/>
    </source>
</evidence>
<dbReference type="SMART" id="SM00181">
    <property type="entry name" value="EGF"/>
    <property type="match status" value="13"/>
</dbReference>
<feature type="disulfide bond" evidence="16">
    <location>
        <begin position="735"/>
        <end position="744"/>
    </location>
</feature>
<evidence type="ECO:0000256" key="13">
    <source>
        <dbReference type="ARBA" id="ARBA00023180"/>
    </source>
</evidence>
<dbReference type="PROSITE" id="PS01186">
    <property type="entry name" value="EGF_2"/>
    <property type="match status" value="5"/>
</dbReference>
<keyword evidence="15 17" id="KW-0407">Ion channel</keyword>
<dbReference type="CDD" id="cd00054">
    <property type="entry name" value="EGF_CA"/>
    <property type="match status" value="4"/>
</dbReference>
<keyword evidence="6 17" id="KW-0812">Transmembrane</keyword>
<evidence type="ECO:0000256" key="5">
    <source>
        <dbReference type="ARBA" id="ARBA00022536"/>
    </source>
</evidence>
<dbReference type="InterPro" id="IPR049883">
    <property type="entry name" value="NOTCH1_EGF-like"/>
</dbReference>
<accession>A0A2A6C3N7</accession>
<dbReference type="PROSITE" id="PS50026">
    <property type="entry name" value="EGF_3"/>
    <property type="match status" value="11"/>
</dbReference>
<evidence type="ECO:0000256" key="6">
    <source>
        <dbReference type="ARBA" id="ARBA00022692"/>
    </source>
</evidence>
<dbReference type="PANTHER" id="PTHR24033:SF224">
    <property type="entry name" value="C-TYPE LECTIN"/>
    <property type="match status" value="1"/>
</dbReference>
<feature type="disulfide bond" evidence="16">
    <location>
        <begin position="220"/>
        <end position="237"/>
    </location>
</feature>
<keyword evidence="7" id="KW-0677">Repeat</keyword>
<dbReference type="PROSITE" id="PS00010">
    <property type="entry name" value="ASX_HYDROXYL"/>
    <property type="match status" value="6"/>
</dbReference>
<evidence type="ECO:0000256" key="10">
    <source>
        <dbReference type="ARBA" id="ARBA00023065"/>
    </source>
</evidence>
<evidence type="ECO:0000256" key="18">
    <source>
        <dbReference type="SAM" id="MobiDB-lite"/>
    </source>
</evidence>
<reference evidence="22" key="1">
    <citation type="journal article" date="2008" name="Nat. Genet.">
        <title>The Pristionchus pacificus genome provides a unique perspective on nematode lifestyle and parasitism.</title>
        <authorList>
            <person name="Dieterich C."/>
            <person name="Clifton S.W."/>
            <person name="Schuster L.N."/>
            <person name="Chinwalla A."/>
            <person name="Delehaunty K."/>
            <person name="Dinkelacker I."/>
            <person name="Fulton L."/>
            <person name="Fulton R."/>
            <person name="Godfrey J."/>
            <person name="Minx P."/>
            <person name="Mitreva M."/>
            <person name="Roeseler W."/>
            <person name="Tian H."/>
            <person name="Witte H."/>
            <person name="Yang S.P."/>
            <person name="Wilson R.K."/>
            <person name="Sommer R.J."/>
        </authorList>
    </citation>
    <scope>NUCLEOTIDE SEQUENCE [LARGE SCALE GENOMIC DNA]</scope>
    <source>
        <strain evidence="22">PS312</strain>
    </source>
</reference>
<protein>
    <submittedName>
        <fullName evidence="21">Ion channel</fullName>
    </submittedName>
</protein>
<comment type="caution">
    <text evidence="16">Lacks conserved residue(s) required for the propagation of feature annotation.</text>
</comment>
<keyword evidence="20" id="KW-0732">Signal</keyword>
<feature type="transmembrane region" description="Helical" evidence="19">
    <location>
        <begin position="1121"/>
        <end position="1143"/>
    </location>
</feature>
<keyword evidence="14 17" id="KW-0739">Sodium transport</keyword>
<dbReference type="PROSITE" id="PS00022">
    <property type="entry name" value="EGF_1"/>
    <property type="match status" value="11"/>
</dbReference>
<evidence type="ECO:0000256" key="11">
    <source>
        <dbReference type="ARBA" id="ARBA00023136"/>
    </source>
</evidence>
<evidence type="ECO:0000256" key="2">
    <source>
        <dbReference type="ARBA" id="ARBA00007193"/>
    </source>
</evidence>
<feature type="chain" id="PRO_5043657854" evidence="20">
    <location>
        <begin position="25"/>
        <end position="1446"/>
    </location>
</feature>
<comment type="subcellular location">
    <subcellularLocation>
        <location evidence="1">Membrane</location>
        <topology evidence="1">Multi-pass membrane protein</topology>
    </subcellularLocation>
</comment>
<feature type="disulfide bond" evidence="16">
    <location>
        <begin position="462"/>
        <end position="471"/>
    </location>
</feature>
<keyword evidence="22" id="KW-1185">Reference proteome</keyword>
<dbReference type="GO" id="GO:0005509">
    <property type="term" value="F:calcium ion binding"/>
    <property type="evidence" value="ECO:0007669"/>
    <property type="project" value="InterPro"/>
</dbReference>
<organism evidence="21 22">
    <name type="scientific">Pristionchus pacificus</name>
    <name type="common">Parasitic nematode worm</name>
    <dbReference type="NCBI Taxonomy" id="54126"/>
    <lineage>
        <taxon>Eukaryota</taxon>
        <taxon>Metazoa</taxon>
        <taxon>Ecdysozoa</taxon>
        <taxon>Nematoda</taxon>
        <taxon>Chromadorea</taxon>
        <taxon>Rhabditida</taxon>
        <taxon>Rhabditina</taxon>
        <taxon>Diplogasteromorpha</taxon>
        <taxon>Diplogasteroidea</taxon>
        <taxon>Neodiplogasteridae</taxon>
        <taxon>Pristionchus</taxon>
    </lineage>
</organism>
<accession>A0A8R1U742</accession>
<gene>
    <name evidence="21" type="primary">WBGene00095605</name>
</gene>
<keyword evidence="10 17" id="KW-0406">Ion transport</keyword>
<keyword evidence="8 19" id="KW-1133">Transmembrane helix</keyword>
<reference evidence="21" key="2">
    <citation type="submission" date="2022-06" db="UniProtKB">
        <authorList>
            <consortium name="EnsemblMetazoa"/>
        </authorList>
    </citation>
    <scope>IDENTIFICATION</scope>
    <source>
        <strain evidence="21">PS312</strain>
    </source>
</reference>
<feature type="disulfide bond" evidence="16">
    <location>
        <begin position="404"/>
        <end position="421"/>
    </location>
</feature>
<dbReference type="SUPFAM" id="SSF57196">
    <property type="entry name" value="EGF/Laminin"/>
    <property type="match status" value="8"/>
</dbReference>
<dbReference type="Pfam" id="PF12661">
    <property type="entry name" value="hEGF"/>
    <property type="match status" value="1"/>
</dbReference>
<evidence type="ECO:0000256" key="1">
    <source>
        <dbReference type="ARBA" id="ARBA00004141"/>
    </source>
</evidence>
<dbReference type="Gene3D" id="2.10.25.10">
    <property type="entry name" value="Laminin"/>
    <property type="match status" value="9"/>
</dbReference>
<keyword evidence="11 19" id="KW-0472">Membrane</keyword>
<dbReference type="InterPro" id="IPR001873">
    <property type="entry name" value="ENaC"/>
</dbReference>
<proteinExistence type="inferred from homology"/>
<dbReference type="PANTHER" id="PTHR24033">
    <property type="entry name" value="EGF-LIKE DOMAIN-CONTAINING PROTEIN"/>
    <property type="match status" value="1"/>
</dbReference>
<evidence type="ECO:0000256" key="7">
    <source>
        <dbReference type="ARBA" id="ARBA00022737"/>
    </source>
</evidence>
<evidence type="ECO:0000256" key="3">
    <source>
        <dbReference type="ARBA" id="ARBA00022448"/>
    </source>
</evidence>
<feature type="disulfide bond" evidence="16">
    <location>
        <begin position="364"/>
        <end position="381"/>
    </location>
</feature>
<feature type="disulfide bond" evidence="16">
    <location>
        <begin position="383"/>
        <end position="392"/>
    </location>
</feature>
<dbReference type="Pfam" id="PF00008">
    <property type="entry name" value="EGF"/>
    <property type="match status" value="2"/>
</dbReference>
<name>A0A2A6C3N7_PRIPA</name>
<dbReference type="InterPro" id="IPR013032">
    <property type="entry name" value="EGF-like_CS"/>
</dbReference>
<dbReference type="PROSITE" id="PS01187">
    <property type="entry name" value="EGF_CA"/>
    <property type="match status" value="3"/>
</dbReference>
<dbReference type="OrthoDB" id="5912267at2759"/>
<dbReference type="InterPro" id="IPR000152">
    <property type="entry name" value="EGF-type_Asp/Asn_hydroxyl_site"/>
</dbReference>
<keyword evidence="3 17" id="KW-0813">Transport</keyword>
<dbReference type="SMART" id="SM00179">
    <property type="entry name" value="EGF_CA"/>
    <property type="match status" value="10"/>
</dbReference>
<feature type="disulfide bond" evidence="16">
    <location>
        <begin position="423"/>
        <end position="432"/>
    </location>
</feature>
<evidence type="ECO:0000256" key="14">
    <source>
        <dbReference type="ARBA" id="ARBA00023201"/>
    </source>
</evidence>
<evidence type="ECO:0000313" key="22">
    <source>
        <dbReference type="Proteomes" id="UP000005239"/>
    </source>
</evidence>
<feature type="disulfide bond" evidence="16">
    <location>
        <begin position="643"/>
        <end position="652"/>
    </location>
</feature>
<keyword evidence="5 16" id="KW-0245">EGF-like domain</keyword>
<feature type="disulfide bond" evidence="16">
    <location>
        <begin position="599"/>
        <end position="608"/>
    </location>
</feature>
<dbReference type="GO" id="GO:0005886">
    <property type="term" value="C:plasma membrane"/>
    <property type="evidence" value="ECO:0000318"/>
    <property type="project" value="GO_Central"/>
</dbReference>